<dbReference type="EMBL" id="QJKJ01005375">
    <property type="protein sequence ID" value="RDX90539.1"/>
    <property type="molecule type" value="Genomic_DNA"/>
</dbReference>
<keyword evidence="3" id="KW-1185">Reference proteome</keyword>
<evidence type="ECO:0000256" key="1">
    <source>
        <dbReference type="SAM" id="MobiDB-lite"/>
    </source>
</evidence>
<name>A0A371GJ04_MUCPR</name>
<evidence type="ECO:0000313" key="2">
    <source>
        <dbReference type="EMBL" id="RDX90539.1"/>
    </source>
</evidence>
<dbReference type="Proteomes" id="UP000257109">
    <property type="component" value="Unassembled WGS sequence"/>
</dbReference>
<proteinExistence type="predicted"/>
<feature type="compositionally biased region" description="Basic and acidic residues" evidence="1">
    <location>
        <begin position="54"/>
        <end position="76"/>
    </location>
</feature>
<accession>A0A371GJ04</accession>
<sequence length="136" mass="15303">MVNPSWNDWSQLLEDALWAHKIAYQTPLGMSPYQIIFNKAYNMAYDQVGKERKLQLSDTDGRRGGKHLADRADPPGRHTLRRISSSPYITSAHYKPKSKKTMVNLNLRGQRSFGIVLGVGSTSNLASWLDEVISAN</sequence>
<organism evidence="2 3">
    <name type="scientific">Mucuna pruriens</name>
    <name type="common">Velvet bean</name>
    <name type="synonym">Dolichos pruriens</name>
    <dbReference type="NCBI Taxonomy" id="157652"/>
    <lineage>
        <taxon>Eukaryota</taxon>
        <taxon>Viridiplantae</taxon>
        <taxon>Streptophyta</taxon>
        <taxon>Embryophyta</taxon>
        <taxon>Tracheophyta</taxon>
        <taxon>Spermatophyta</taxon>
        <taxon>Magnoliopsida</taxon>
        <taxon>eudicotyledons</taxon>
        <taxon>Gunneridae</taxon>
        <taxon>Pentapetalae</taxon>
        <taxon>rosids</taxon>
        <taxon>fabids</taxon>
        <taxon>Fabales</taxon>
        <taxon>Fabaceae</taxon>
        <taxon>Papilionoideae</taxon>
        <taxon>50 kb inversion clade</taxon>
        <taxon>NPAAA clade</taxon>
        <taxon>indigoferoid/millettioid clade</taxon>
        <taxon>Phaseoleae</taxon>
        <taxon>Mucuna</taxon>
    </lineage>
</organism>
<reference evidence="2" key="1">
    <citation type="submission" date="2018-05" db="EMBL/GenBank/DDBJ databases">
        <title>Draft genome of Mucuna pruriens seed.</title>
        <authorList>
            <person name="Nnadi N.E."/>
            <person name="Vos R."/>
            <person name="Hasami M.H."/>
            <person name="Devisetty U.K."/>
            <person name="Aguiy J.C."/>
        </authorList>
    </citation>
    <scope>NUCLEOTIDE SEQUENCE [LARGE SCALE GENOMIC DNA]</scope>
    <source>
        <strain evidence="2">JCA_2017</strain>
    </source>
</reference>
<evidence type="ECO:0000313" key="3">
    <source>
        <dbReference type="Proteomes" id="UP000257109"/>
    </source>
</evidence>
<protein>
    <submittedName>
        <fullName evidence="2">Uncharacterized protein</fullName>
    </submittedName>
</protein>
<feature type="non-terminal residue" evidence="2">
    <location>
        <position position="1"/>
    </location>
</feature>
<comment type="caution">
    <text evidence="2">The sequence shown here is derived from an EMBL/GenBank/DDBJ whole genome shotgun (WGS) entry which is preliminary data.</text>
</comment>
<feature type="region of interest" description="Disordered" evidence="1">
    <location>
        <begin position="54"/>
        <end position="82"/>
    </location>
</feature>
<dbReference type="AlphaFoldDB" id="A0A371GJ04"/>
<gene>
    <name evidence="2" type="ORF">CR513_27584</name>
</gene>